<dbReference type="InterPro" id="IPR006016">
    <property type="entry name" value="UspA"/>
</dbReference>
<dbReference type="InterPro" id="IPR051688">
    <property type="entry name" value="USP_A"/>
</dbReference>
<reference evidence="2" key="1">
    <citation type="journal article" date="2012" name="Nature">
        <title>The oyster genome reveals stress adaptation and complexity of shell formation.</title>
        <authorList>
            <person name="Zhang G."/>
            <person name="Fang X."/>
            <person name="Guo X."/>
            <person name="Li L."/>
            <person name="Luo R."/>
            <person name="Xu F."/>
            <person name="Yang P."/>
            <person name="Zhang L."/>
            <person name="Wang X."/>
            <person name="Qi H."/>
            <person name="Xiong Z."/>
            <person name="Que H."/>
            <person name="Xie Y."/>
            <person name="Holland P.W."/>
            <person name="Paps J."/>
            <person name="Zhu Y."/>
            <person name="Wu F."/>
            <person name="Chen Y."/>
            <person name="Wang J."/>
            <person name="Peng C."/>
            <person name="Meng J."/>
            <person name="Yang L."/>
            <person name="Liu J."/>
            <person name="Wen B."/>
            <person name="Zhang N."/>
            <person name="Huang Z."/>
            <person name="Zhu Q."/>
            <person name="Feng Y."/>
            <person name="Mount A."/>
            <person name="Hedgecock D."/>
            <person name="Xu Z."/>
            <person name="Liu Y."/>
            <person name="Domazet-Loso T."/>
            <person name="Du Y."/>
            <person name="Sun X."/>
            <person name="Zhang S."/>
            <person name="Liu B."/>
            <person name="Cheng P."/>
            <person name="Jiang X."/>
            <person name="Li J."/>
            <person name="Fan D."/>
            <person name="Wang W."/>
            <person name="Fu W."/>
            <person name="Wang T."/>
            <person name="Wang B."/>
            <person name="Zhang J."/>
            <person name="Peng Z."/>
            <person name="Li Y."/>
            <person name="Li N."/>
            <person name="Wang J."/>
            <person name="Chen M."/>
            <person name="He Y."/>
            <person name="Tan F."/>
            <person name="Song X."/>
            <person name="Zheng Q."/>
            <person name="Huang R."/>
            <person name="Yang H."/>
            <person name="Du X."/>
            <person name="Chen L."/>
            <person name="Yang M."/>
            <person name="Gaffney P.M."/>
            <person name="Wang S."/>
            <person name="Luo L."/>
            <person name="She Z."/>
            <person name="Ming Y."/>
            <person name="Huang W."/>
            <person name="Zhang S."/>
            <person name="Huang B."/>
            <person name="Zhang Y."/>
            <person name="Qu T."/>
            <person name="Ni P."/>
            <person name="Miao G."/>
            <person name="Wang J."/>
            <person name="Wang Q."/>
            <person name="Steinberg C.E."/>
            <person name="Wang H."/>
            <person name="Li N."/>
            <person name="Qian L."/>
            <person name="Zhang G."/>
            <person name="Li Y."/>
            <person name="Yang H."/>
            <person name="Liu X."/>
            <person name="Wang J."/>
            <person name="Yin Y."/>
            <person name="Wang J."/>
        </authorList>
    </citation>
    <scope>NUCLEOTIDE SEQUENCE [LARGE SCALE GENOMIC DNA]</scope>
    <source>
        <strain evidence="2">05x7-T-G4-1.051#20</strain>
    </source>
</reference>
<dbReference type="CDD" id="cd23659">
    <property type="entry name" value="USP_At3g01520-like"/>
    <property type="match status" value="1"/>
</dbReference>
<dbReference type="InParanoid" id="K1P9S2"/>
<dbReference type="AlphaFoldDB" id="K1P9S2"/>
<feature type="domain" description="UspA" evidence="1">
    <location>
        <begin position="55"/>
        <end position="123"/>
    </location>
</feature>
<dbReference type="Gene3D" id="3.40.50.620">
    <property type="entry name" value="HUPs"/>
    <property type="match status" value="1"/>
</dbReference>
<accession>K1P9S2</accession>
<evidence type="ECO:0000259" key="1">
    <source>
        <dbReference type="Pfam" id="PF00582"/>
    </source>
</evidence>
<protein>
    <recommendedName>
        <fullName evidence="1">UspA domain-containing protein</fullName>
    </recommendedName>
</protein>
<dbReference type="EMBL" id="JH818506">
    <property type="protein sequence ID" value="EKC20502.1"/>
    <property type="molecule type" value="Genomic_DNA"/>
</dbReference>
<sequence>MWKCQRWVSKDNNTKITENTPHGGNIILHITDRFGANVMVVIAIDGSKFSKEALQCEYNWNPVDGEVVRVFGHPGHQIVKKAHDVGADLVLTGSRGLGTIRRTVLGSISDYVIHHSNVPVIVCQHQ</sequence>
<dbReference type="Pfam" id="PF00582">
    <property type="entry name" value="Usp"/>
    <property type="match status" value="1"/>
</dbReference>
<dbReference type="SUPFAM" id="SSF52402">
    <property type="entry name" value="Adenine nucleotide alpha hydrolases-like"/>
    <property type="match status" value="1"/>
</dbReference>
<name>K1P9S2_MAGGI</name>
<dbReference type="HOGENOM" id="CLU_049301_16_0_1"/>
<dbReference type="PANTHER" id="PTHR43010:SF1">
    <property type="entry name" value="USPA DOMAIN-CONTAINING PROTEIN"/>
    <property type="match status" value="1"/>
</dbReference>
<gene>
    <name evidence="2" type="ORF">CGI_10005975</name>
</gene>
<proteinExistence type="predicted"/>
<dbReference type="PANTHER" id="PTHR43010">
    <property type="entry name" value="UNIVERSAL STRESS PROTEIN SLR1230"/>
    <property type="match status" value="1"/>
</dbReference>
<organism evidence="2">
    <name type="scientific">Magallana gigas</name>
    <name type="common">Pacific oyster</name>
    <name type="synonym">Crassostrea gigas</name>
    <dbReference type="NCBI Taxonomy" id="29159"/>
    <lineage>
        <taxon>Eukaryota</taxon>
        <taxon>Metazoa</taxon>
        <taxon>Spiralia</taxon>
        <taxon>Lophotrochozoa</taxon>
        <taxon>Mollusca</taxon>
        <taxon>Bivalvia</taxon>
        <taxon>Autobranchia</taxon>
        <taxon>Pteriomorphia</taxon>
        <taxon>Ostreida</taxon>
        <taxon>Ostreoidea</taxon>
        <taxon>Ostreidae</taxon>
        <taxon>Magallana</taxon>
    </lineage>
</organism>
<evidence type="ECO:0000313" key="2">
    <source>
        <dbReference type="EMBL" id="EKC20502.1"/>
    </source>
</evidence>
<dbReference type="InterPro" id="IPR014729">
    <property type="entry name" value="Rossmann-like_a/b/a_fold"/>
</dbReference>